<dbReference type="Pfam" id="PF16367">
    <property type="entry name" value="RRM_7"/>
    <property type="match status" value="1"/>
</dbReference>
<dbReference type="SMART" id="SM00360">
    <property type="entry name" value="RRM"/>
    <property type="match status" value="1"/>
</dbReference>
<organism evidence="3 4">
    <name type="scientific">Romanomermis culicivorax</name>
    <name type="common">Nematode worm</name>
    <dbReference type="NCBI Taxonomy" id="13658"/>
    <lineage>
        <taxon>Eukaryota</taxon>
        <taxon>Metazoa</taxon>
        <taxon>Ecdysozoa</taxon>
        <taxon>Nematoda</taxon>
        <taxon>Enoplea</taxon>
        <taxon>Dorylaimia</taxon>
        <taxon>Mermithida</taxon>
        <taxon>Mermithoidea</taxon>
        <taxon>Mermithidae</taxon>
        <taxon>Romanomermis</taxon>
    </lineage>
</organism>
<dbReference type="InterPro" id="IPR034819">
    <property type="entry name" value="CPEB"/>
</dbReference>
<dbReference type="GO" id="GO:0003730">
    <property type="term" value="F:mRNA 3'-UTR binding"/>
    <property type="evidence" value="ECO:0007669"/>
    <property type="project" value="InterPro"/>
</dbReference>
<feature type="domain" description="RRM" evidence="2">
    <location>
        <begin position="85"/>
        <end position="172"/>
    </location>
</feature>
<sequence>MCKHGPHDTSPNIKTKTKSFFEILLSAIGRFPSLCTEEMNQNGSSKIEISFGSLTLDDFCGIESSLNKLPPQQMMFDPNVEIFARKVFIGGLPMDISEEQIKSTFNKFGPCIVDWPHKSETKAFYPPKGYAFLIFENETSVQYLANSCLKEDDKYYLGVNSQTCKDKPVQVRPWCLVDSEYYLDRSLSLDLRKTVFIGGVPRPLKARKLHCFTSKTVSLTVGLDYPSAKVTLTESVIGSMFFRRNLWCLINCVK</sequence>
<dbReference type="InterPro" id="IPR012677">
    <property type="entry name" value="Nucleotide-bd_a/b_plait_sf"/>
</dbReference>
<dbReference type="PANTHER" id="PTHR12566">
    <property type="entry name" value="CYTOPLASMIC POLYADENYLATION ELEMENT BINDING PROTEIN CPEB"/>
    <property type="match status" value="1"/>
</dbReference>
<dbReference type="GO" id="GO:0005634">
    <property type="term" value="C:nucleus"/>
    <property type="evidence" value="ECO:0007669"/>
    <property type="project" value="TreeGrafter"/>
</dbReference>
<evidence type="ECO:0000256" key="1">
    <source>
        <dbReference type="PROSITE-ProRule" id="PRU00176"/>
    </source>
</evidence>
<dbReference type="SUPFAM" id="SSF54928">
    <property type="entry name" value="RNA-binding domain, RBD"/>
    <property type="match status" value="1"/>
</dbReference>
<dbReference type="CDD" id="cd12724">
    <property type="entry name" value="RRM1_CPEB2_like"/>
    <property type="match status" value="1"/>
</dbReference>
<dbReference type="AlphaFoldDB" id="A0A915KS76"/>
<evidence type="ECO:0000313" key="3">
    <source>
        <dbReference type="Proteomes" id="UP000887565"/>
    </source>
</evidence>
<dbReference type="FunFam" id="3.30.70.330:FF:001423">
    <property type="entry name" value="Feminization Of Germline"/>
    <property type="match status" value="1"/>
</dbReference>
<evidence type="ECO:0000259" key="2">
    <source>
        <dbReference type="PROSITE" id="PS50102"/>
    </source>
</evidence>
<dbReference type="GO" id="GO:0045202">
    <property type="term" value="C:synapse"/>
    <property type="evidence" value="ECO:0007669"/>
    <property type="project" value="TreeGrafter"/>
</dbReference>
<keyword evidence="1" id="KW-0694">RNA-binding</keyword>
<keyword evidence="3" id="KW-1185">Reference proteome</keyword>
<dbReference type="GO" id="GO:0005737">
    <property type="term" value="C:cytoplasm"/>
    <property type="evidence" value="ECO:0007669"/>
    <property type="project" value="TreeGrafter"/>
</dbReference>
<dbReference type="GO" id="GO:0043022">
    <property type="term" value="F:ribosome binding"/>
    <property type="evidence" value="ECO:0007669"/>
    <property type="project" value="TreeGrafter"/>
</dbReference>
<dbReference type="PROSITE" id="PS50102">
    <property type="entry name" value="RRM"/>
    <property type="match status" value="1"/>
</dbReference>
<reference evidence="4" key="1">
    <citation type="submission" date="2022-11" db="UniProtKB">
        <authorList>
            <consortium name="WormBaseParasite"/>
        </authorList>
    </citation>
    <scope>IDENTIFICATION</scope>
</reference>
<dbReference type="InterPro" id="IPR000504">
    <property type="entry name" value="RRM_dom"/>
</dbReference>
<evidence type="ECO:0000313" key="4">
    <source>
        <dbReference type="WBParaSite" id="nRc.2.0.1.t40503-RA"/>
    </source>
</evidence>
<dbReference type="GO" id="GO:0008135">
    <property type="term" value="F:translation factor activity, RNA binding"/>
    <property type="evidence" value="ECO:0007669"/>
    <property type="project" value="TreeGrafter"/>
</dbReference>
<dbReference type="GO" id="GO:0000900">
    <property type="term" value="F:mRNA regulatory element binding translation repressor activity"/>
    <property type="evidence" value="ECO:0007669"/>
    <property type="project" value="TreeGrafter"/>
</dbReference>
<dbReference type="InterPro" id="IPR035979">
    <property type="entry name" value="RBD_domain_sf"/>
</dbReference>
<dbReference type="GO" id="GO:0043005">
    <property type="term" value="C:neuron projection"/>
    <property type="evidence" value="ECO:0007669"/>
    <property type="project" value="TreeGrafter"/>
</dbReference>
<name>A0A915KS76_ROMCU</name>
<dbReference type="GO" id="GO:2000766">
    <property type="term" value="P:negative regulation of cytoplasmic translation"/>
    <property type="evidence" value="ECO:0007669"/>
    <property type="project" value="TreeGrafter"/>
</dbReference>
<dbReference type="WBParaSite" id="nRc.2.0.1.t40503-RA">
    <property type="protein sequence ID" value="nRc.2.0.1.t40503-RA"/>
    <property type="gene ID" value="nRc.2.0.1.g40503"/>
</dbReference>
<accession>A0A915KS76</accession>
<proteinExistence type="predicted"/>
<protein>
    <submittedName>
        <fullName evidence="4">RRM domain-containing protein</fullName>
    </submittedName>
</protein>
<dbReference type="Gene3D" id="3.30.70.330">
    <property type="match status" value="2"/>
</dbReference>
<dbReference type="Proteomes" id="UP000887565">
    <property type="component" value="Unplaced"/>
</dbReference>
<dbReference type="PANTHER" id="PTHR12566:SF12">
    <property type="entry name" value="TRANSLATIONAL REGULATOR ORB2"/>
    <property type="match status" value="1"/>
</dbReference>